<reference evidence="3 4" key="1">
    <citation type="journal article" date="2017" name="Int. J. Parasitol.">
        <title>The genome of the protozoan parasite Cystoisospora suis and a reverse vaccinology approach to identify vaccine candidates.</title>
        <authorList>
            <person name="Palmieri N."/>
            <person name="Shrestha A."/>
            <person name="Ruttkowski B."/>
            <person name="Beck T."/>
            <person name="Vogl C."/>
            <person name="Tomley F."/>
            <person name="Blake D.P."/>
            <person name="Joachim A."/>
        </authorList>
    </citation>
    <scope>NUCLEOTIDE SEQUENCE [LARGE SCALE GENOMIC DNA]</scope>
    <source>
        <strain evidence="3 4">Wien I</strain>
    </source>
</reference>
<dbReference type="AlphaFoldDB" id="A0A2C6LD42"/>
<gene>
    <name evidence="3" type="ORF">CSUI_001209</name>
</gene>
<protein>
    <submittedName>
        <fullName evidence="3">Microneme protein 13</fullName>
    </submittedName>
</protein>
<dbReference type="EMBL" id="MIGC01000477">
    <property type="protein sequence ID" value="PHJ24945.1"/>
    <property type="molecule type" value="Genomic_DNA"/>
</dbReference>
<keyword evidence="4" id="KW-1185">Reference proteome</keyword>
<evidence type="ECO:0000313" key="3">
    <source>
        <dbReference type="EMBL" id="PHJ24945.1"/>
    </source>
</evidence>
<proteinExistence type="predicted"/>
<feature type="signal peptide" evidence="2">
    <location>
        <begin position="1"/>
        <end position="28"/>
    </location>
</feature>
<comment type="caution">
    <text evidence="3">The sequence shown here is derived from an EMBL/GenBank/DDBJ whole genome shotgun (WGS) entry which is preliminary data.</text>
</comment>
<accession>A0A2C6LD42</accession>
<name>A0A2C6LD42_9APIC</name>
<feature type="compositionally biased region" description="Pro residues" evidence="1">
    <location>
        <begin position="431"/>
        <end position="445"/>
    </location>
</feature>
<dbReference type="VEuPathDB" id="ToxoDB:CSUI_001209"/>
<evidence type="ECO:0000256" key="2">
    <source>
        <dbReference type="SAM" id="SignalP"/>
    </source>
</evidence>
<evidence type="ECO:0000313" key="4">
    <source>
        <dbReference type="Proteomes" id="UP000221165"/>
    </source>
</evidence>
<dbReference type="Gene3D" id="3.90.640.70">
    <property type="match status" value="2"/>
</dbReference>
<dbReference type="Proteomes" id="UP000221165">
    <property type="component" value="Unassembled WGS sequence"/>
</dbReference>
<sequence>MKGYKVRGALCIAASLLCASAEWQGVDALRVSHDAPRSASEETPAVPFGPEDTALNLELGKLCPALFEEKCRMNIGNGKYCNVPPEHIVVRYARDPSSVPIIAGFMWMCVLRSQIKDAPASSRNMKVMDNCGTSFYVKGELPRSSMFAVIPEGERLKVTLSAREKFCSPRQRKVADYCSREGLGTARYDYQRSSGRRALTCVDSGEMDFYRESYCLDFCGFLIPCPGARMVTPPKGELSFDDWNLTSLLLHEMKKVEYPCKAEGMKKCVPVDEEFKHVCEAADKENPLGKELVLSTELGPPPLIIDGFKEPHVEVKGTAIRRRAKGDTDEELPEPEGPILNPYLDDEQSGTAGDTPPADKEENPGQQPPPAEQEDSEKLPVETPDQSGDSPSGGADEPSENGNGSESGIEPQPLPSPDNGGSGQETGDSTPAPPEPVPEPVPVPTFGPEKPVDKPLGKEAELIEATENPTANGGISATVGDCQAFRVTPEGKVEFYAPGNEGSKITIPVRGTTPGNAEILVSRRDGGLCIKLTFYGKDGSRHDIGFRLIKDSCSDSAKLSLGFAKPSV</sequence>
<dbReference type="GeneID" id="94424626"/>
<feature type="region of interest" description="Disordered" evidence="1">
    <location>
        <begin position="319"/>
        <end position="454"/>
    </location>
</feature>
<keyword evidence="2" id="KW-0732">Signal</keyword>
<evidence type="ECO:0000256" key="1">
    <source>
        <dbReference type="SAM" id="MobiDB-lite"/>
    </source>
</evidence>
<feature type="chain" id="PRO_5012316015" evidence="2">
    <location>
        <begin position="29"/>
        <end position="568"/>
    </location>
</feature>
<dbReference type="RefSeq" id="XP_067926617.1">
    <property type="nucleotide sequence ID" value="XM_068061415.1"/>
</dbReference>
<organism evidence="3 4">
    <name type="scientific">Cystoisospora suis</name>
    <dbReference type="NCBI Taxonomy" id="483139"/>
    <lineage>
        <taxon>Eukaryota</taxon>
        <taxon>Sar</taxon>
        <taxon>Alveolata</taxon>
        <taxon>Apicomplexa</taxon>
        <taxon>Conoidasida</taxon>
        <taxon>Coccidia</taxon>
        <taxon>Eucoccidiorida</taxon>
        <taxon>Eimeriorina</taxon>
        <taxon>Sarcocystidae</taxon>
        <taxon>Cystoisospora</taxon>
    </lineage>
</organism>